<dbReference type="Pfam" id="PF07731">
    <property type="entry name" value="Cu-oxidase_2"/>
    <property type="match status" value="1"/>
</dbReference>
<dbReference type="InterPro" id="IPR002355">
    <property type="entry name" value="Cu_oxidase_Cu_BS"/>
</dbReference>
<protein>
    <submittedName>
        <fullName evidence="7">Multicopper oxidase family protein</fullName>
    </submittedName>
</protein>
<name>A0ABW4ER88_9PSEU</name>
<dbReference type="Gene3D" id="2.60.40.420">
    <property type="entry name" value="Cupredoxins - blue copper proteins"/>
    <property type="match status" value="3"/>
</dbReference>
<accession>A0ABW4ER88</accession>
<feature type="region of interest" description="Disordered" evidence="4">
    <location>
        <begin position="121"/>
        <end position="147"/>
    </location>
</feature>
<dbReference type="CDD" id="cd13844">
    <property type="entry name" value="CuRO_1_BOD_CotA_like"/>
    <property type="match status" value="1"/>
</dbReference>
<dbReference type="PROSITE" id="PS00080">
    <property type="entry name" value="MULTICOPPER_OXIDASE2"/>
    <property type="match status" value="1"/>
</dbReference>
<organism evidence="7 8">
    <name type="scientific">Pseudonocardia yunnanensis</name>
    <dbReference type="NCBI Taxonomy" id="58107"/>
    <lineage>
        <taxon>Bacteria</taxon>
        <taxon>Bacillati</taxon>
        <taxon>Actinomycetota</taxon>
        <taxon>Actinomycetes</taxon>
        <taxon>Pseudonocardiales</taxon>
        <taxon>Pseudonocardiaceae</taxon>
        <taxon>Pseudonocardia</taxon>
    </lineage>
</organism>
<comment type="similarity">
    <text evidence="1">Belongs to the multicopper oxidase family.</text>
</comment>
<evidence type="ECO:0000313" key="8">
    <source>
        <dbReference type="Proteomes" id="UP001597114"/>
    </source>
</evidence>
<evidence type="ECO:0000256" key="1">
    <source>
        <dbReference type="ARBA" id="ARBA00010609"/>
    </source>
</evidence>
<dbReference type="PANTHER" id="PTHR48267">
    <property type="entry name" value="CUPREDOXIN SUPERFAMILY PROTEIN"/>
    <property type="match status" value="1"/>
</dbReference>
<sequence>MAAVYGATQLLSDDVSKASAGEASIITPGSGPLRTGPSSPQVSKLTPFMDPLQIPPTLKPRTVGTNEITIVAKRVRLHSQLPPTPMWTYEGHYPGPTIEVQRGERVRIAWRNALTGTSPVKGVFVQPSGPPPGLAATNSPGSEGAPARRELAELTPWTSVHVHGGSQHAVYDGLPDSGITPGDVQLSEYTNESPAAHLFYHDHAMPITAVNVAAGLVGNYIVRDADEDRLGLPSGTYEIPLMLSDINFDTDSKGLINGQILIKRVQLSPAMHGAIPAAVGTTGPFTMVNGVVWPYLQVEARAYRFRMLNASLTRAYTLAVLDEKTGRPVRHAVRVIGTDGGLLGTARTLDEMLTINPGERVDIVIDFAGFPNKKLRLVNTDPSEPAGTPAPDANIPFPDVMQFRVGATRGSGAAYRLPKKLSDFKRITAADVPKDAVERFVMLAFDARGMPMMSELVDADPHAETGAGIVRIALPGGTRTLRVTAQSFEETTHFYGASGSWEKWNFLNVDPANRQIVHPMHIHVMNFQVIERRALDPSGLDIKLGGTTKPIELGAARRIAASESGWKDVVGVPLNEMVTVAGRFDQKTGRYVYHCHILDHEDEGMMRPLVLMPPAVLTVQNMMMKMMNGGPGEPPAEEGMGSMPMNGKGSG</sequence>
<dbReference type="InterPro" id="IPR011706">
    <property type="entry name" value="Cu-oxidase_C"/>
</dbReference>
<feature type="domain" description="Plastocyanin-like" evidence="6">
    <location>
        <begin position="157"/>
        <end position="225"/>
    </location>
</feature>
<reference evidence="8" key="1">
    <citation type="journal article" date="2019" name="Int. J. Syst. Evol. Microbiol.">
        <title>The Global Catalogue of Microorganisms (GCM) 10K type strain sequencing project: providing services to taxonomists for standard genome sequencing and annotation.</title>
        <authorList>
            <consortium name="The Broad Institute Genomics Platform"/>
            <consortium name="The Broad Institute Genome Sequencing Center for Infectious Disease"/>
            <person name="Wu L."/>
            <person name="Ma J."/>
        </authorList>
    </citation>
    <scope>NUCLEOTIDE SEQUENCE [LARGE SCALE GENOMIC DNA]</scope>
    <source>
        <strain evidence="8">CCM 7043</strain>
    </source>
</reference>
<keyword evidence="2" id="KW-0479">Metal-binding</keyword>
<evidence type="ECO:0000313" key="7">
    <source>
        <dbReference type="EMBL" id="MFD1516917.1"/>
    </source>
</evidence>
<keyword evidence="8" id="KW-1185">Reference proteome</keyword>
<evidence type="ECO:0000259" key="6">
    <source>
        <dbReference type="Pfam" id="PF07732"/>
    </source>
</evidence>
<dbReference type="SUPFAM" id="SSF49503">
    <property type="entry name" value="Cupredoxins"/>
    <property type="match status" value="3"/>
</dbReference>
<dbReference type="InterPro" id="IPR045087">
    <property type="entry name" value="Cu-oxidase_fam"/>
</dbReference>
<dbReference type="RefSeq" id="WP_344728948.1">
    <property type="nucleotide sequence ID" value="NZ_BAAAUS010000059.1"/>
</dbReference>
<dbReference type="InterPro" id="IPR011707">
    <property type="entry name" value="Cu-oxidase-like_N"/>
</dbReference>
<dbReference type="InterPro" id="IPR008972">
    <property type="entry name" value="Cupredoxin"/>
</dbReference>
<evidence type="ECO:0000256" key="2">
    <source>
        <dbReference type="ARBA" id="ARBA00022723"/>
    </source>
</evidence>
<dbReference type="Pfam" id="PF07732">
    <property type="entry name" value="Cu-oxidase_3"/>
    <property type="match status" value="2"/>
</dbReference>
<feature type="region of interest" description="Disordered" evidence="4">
    <location>
        <begin position="628"/>
        <end position="651"/>
    </location>
</feature>
<dbReference type="InterPro" id="IPR033138">
    <property type="entry name" value="Cu_oxidase_CS"/>
</dbReference>
<dbReference type="EMBL" id="JBHUCO010000006">
    <property type="protein sequence ID" value="MFD1516917.1"/>
    <property type="molecule type" value="Genomic_DNA"/>
</dbReference>
<comment type="caution">
    <text evidence="7">The sequence shown here is derived from an EMBL/GenBank/DDBJ whole genome shotgun (WGS) entry which is preliminary data.</text>
</comment>
<evidence type="ECO:0000256" key="3">
    <source>
        <dbReference type="ARBA" id="ARBA00023002"/>
    </source>
</evidence>
<evidence type="ECO:0000259" key="5">
    <source>
        <dbReference type="Pfam" id="PF07731"/>
    </source>
</evidence>
<evidence type="ECO:0000256" key="4">
    <source>
        <dbReference type="SAM" id="MobiDB-lite"/>
    </source>
</evidence>
<dbReference type="PANTHER" id="PTHR48267:SF1">
    <property type="entry name" value="BILIRUBIN OXIDASE"/>
    <property type="match status" value="1"/>
</dbReference>
<feature type="domain" description="Plastocyanin-like" evidence="6">
    <location>
        <begin position="83"/>
        <end position="116"/>
    </location>
</feature>
<gene>
    <name evidence="7" type="ORF">ACFSJD_05430</name>
</gene>
<dbReference type="Proteomes" id="UP001597114">
    <property type="component" value="Unassembled WGS sequence"/>
</dbReference>
<feature type="domain" description="Plastocyanin-like" evidence="5">
    <location>
        <begin position="488"/>
        <end position="610"/>
    </location>
</feature>
<dbReference type="PROSITE" id="PS00079">
    <property type="entry name" value="MULTICOPPER_OXIDASE1"/>
    <property type="match status" value="1"/>
</dbReference>
<keyword evidence="3" id="KW-0560">Oxidoreductase</keyword>
<proteinExistence type="inferred from homology"/>